<dbReference type="AlphaFoldDB" id="A0A1E5J0S7"/>
<dbReference type="CDD" id="cd01949">
    <property type="entry name" value="GGDEF"/>
    <property type="match status" value="1"/>
</dbReference>
<evidence type="ECO:0000259" key="1">
    <source>
        <dbReference type="PROSITE" id="PS50887"/>
    </source>
</evidence>
<dbReference type="InterPro" id="IPR035965">
    <property type="entry name" value="PAS-like_dom_sf"/>
</dbReference>
<comment type="caution">
    <text evidence="2">The sequence shown here is derived from an EMBL/GenBank/DDBJ whole genome shotgun (WGS) entry which is preliminary data.</text>
</comment>
<dbReference type="SUPFAM" id="SSF55781">
    <property type="entry name" value="GAF domain-like"/>
    <property type="match status" value="1"/>
</dbReference>
<dbReference type="PANTHER" id="PTHR44757">
    <property type="entry name" value="DIGUANYLATE CYCLASE DGCP"/>
    <property type="match status" value="1"/>
</dbReference>
<gene>
    <name evidence="2" type="ORF">BEL05_14605</name>
</gene>
<dbReference type="PANTHER" id="PTHR44757:SF2">
    <property type="entry name" value="BIOFILM ARCHITECTURE MAINTENANCE PROTEIN MBAA"/>
    <property type="match status" value="1"/>
</dbReference>
<name>A0A1E5J0S7_SHECO</name>
<dbReference type="STRING" id="23.BEL05_14605"/>
<dbReference type="NCBIfam" id="TIGR00229">
    <property type="entry name" value="sensory_box"/>
    <property type="match status" value="1"/>
</dbReference>
<dbReference type="SMART" id="SM00267">
    <property type="entry name" value="GGDEF"/>
    <property type="match status" value="1"/>
</dbReference>
<dbReference type="Gene3D" id="3.30.70.270">
    <property type="match status" value="1"/>
</dbReference>
<organism evidence="2 3">
    <name type="scientific">Shewanella colwelliana</name>
    <name type="common">Alteromonas colwelliana</name>
    <dbReference type="NCBI Taxonomy" id="23"/>
    <lineage>
        <taxon>Bacteria</taxon>
        <taxon>Pseudomonadati</taxon>
        <taxon>Pseudomonadota</taxon>
        <taxon>Gammaproteobacteria</taxon>
        <taxon>Alteromonadales</taxon>
        <taxon>Shewanellaceae</taxon>
        <taxon>Shewanella</taxon>
    </lineage>
</organism>
<dbReference type="InterPro" id="IPR043128">
    <property type="entry name" value="Rev_trsase/Diguanyl_cyclase"/>
</dbReference>
<dbReference type="NCBIfam" id="TIGR00254">
    <property type="entry name" value="GGDEF"/>
    <property type="match status" value="1"/>
</dbReference>
<dbReference type="SUPFAM" id="SSF55073">
    <property type="entry name" value="Nucleotide cyclase"/>
    <property type="match status" value="1"/>
</dbReference>
<dbReference type="InterPro" id="IPR052155">
    <property type="entry name" value="Biofilm_reg_signaling"/>
</dbReference>
<feature type="domain" description="GGDEF" evidence="1">
    <location>
        <begin position="320"/>
        <end position="461"/>
    </location>
</feature>
<dbReference type="SUPFAM" id="SSF55785">
    <property type="entry name" value="PYP-like sensor domain (PAS domain)"/>
    <property type="match status" value="1"/>
</dbReference>
<dbReference type="Proteomes" id="UP000095230">
    <property type="component" value="Unassembled WGS sequence"/>
</dbReference>
<dbReference type="InterPro" id="IPR013656">
    <property type="entry name" value="PAS_4"/>
</dbReference>
<dbReference type="PROSITE" id="PS50887">
    <property type="entry name" value="GGDEF"/>
    <property type="match status" value="1"/>
</dbReference>
<dbReference type="Pfam" id="PF00990">
    <property type="entry name" value="GGDEF"/>
    <property type="match status" value="1"/>
</dbReference>
<accession>A0A1E5J0S7</accession>
<dbReference type="Pfam" id="PF08448">
    <property type="entry name" value="PAS_4"/>
    <property type="match status" value="1"/>
</dbReference>
<dbReference type="Gene3D" id="3.30.450.20">
    <property type="entry name" value="PAS domain"/>
    <property type="match status" value="1"/>
</dbReference>
<dbReference type="InterPro" id="IPR000014">
    <property type="entry name" value="PAS"/>
</dbReference>
<sequence length="466" mass="53006">MTDLEEALALLAAPCTDERFFQRALKALALVTQCRWAAFGRPSANEGMAEVIAFCDLKQSIPGFEFNLEGSPCEIIYQMRYPDTHLIYPNDLQQRFPNFQLIKDLGAVSYQAELILDNDGFPIGHILVMDPLPQSESTKSREFFRLLAQRIGIEYKRLLIARELAVHKQMIASTRQLMSFVDSNYRYQVVSKGYETLFDCSANDIIGKHVRELHGEEVFTHHLKPLLDASLSGQSVHTQTLIHPPHLDEPLHLNVHHNPYIDEQGLVLGSIVSAHNITEIQKAKQQTEYLAFHDALTSLPNRLALFQRISSLINTPQTTKALAIIYLDLDNFKEINDSYDHLAGDEVLQQVANVLNRMCDTSEIVARIGGDEFIIVHNFAHQDIESRDQELVQFCDTLNHQLNEQVSLNGSSLRLTASMGYYWIPPDERDISALICQADKSMYSNKRKKQLNESTQSLFSRQNHVK</sequence>
<dbReference type="InterPro" id="IPR029787">
    <property type="entry name" value="Nucleotide_cyclase"/>
</dbReference>
<dbReference type="InterPro" id="IPR000160">
    <property type="entry name" value="GGDEF_dom"/>
</dbReference>
<dbReference type="RefSeq" id="WP_069670139.1">
    <property type="nucleotide sequence ID" value="NZ_JAWWDQ010000023.1"/>
</dbReference>
<reference evidence="2 3" key="1">
    <citation type="submission" date="2016-07" db="EMBL/GenBank/DDBJ databases">
        <title>Whole-genome of two Shewanella species isolated from a digestive organ of sea cucumber Apostichopus japonicus Selenka 1867.</title>
        <authorList>
            <person name="Hong H.-H."/>
            <person name="Choi H."/>
            <person name="Cheon S."/>
            <person name="Oh J.-S."/>
            <person name="Lee H.-G."/>
            <person name="Park C."/>
        </authorList>
    </citation>
    <scope>NUCLEOTIDE SEQUENCE [LARGE SCALE GENOMIC DNA]</scope>
    <source>
        <strain evidence="2 3">CSB03KR</strain>
    </source>
</reference>
<proteinExistence type="predicted"/>
<evidence type="ECO:0000313" key="3">
    <source>
        <dbReference type="Proteomes" id="UP000095230"/>
    </source>
</evidence>
<protein>
    <submittedName>
        <fullName evidence="2">Diguanylate cyclase</fullName>
    </submittedName>
</protein>
<dbReference type="EMBL" id="MCBT01000006">
    <property type="protein sequence ID" value="OEG75503.1"/>
    <property type="molecule type" value="Genomic_DNA"/>
</dbReference>
<evidence type="ECO:0000313" key="2">
    <source>
        <dbReference type="EMBL" id="OEG75503.1"/>
    </source>
</evidence>
<dbReference type="OrthoDB" id="92309at2"/>